<name>A0ABV8MMU2_9NEIS</name>
<gene>
    <name evidence="3" type="ORF">ACFOW7_03590</name>
</gene>
<sequence length="599" mass="66100">MKRREVKDPAAQARQAGLQLLYCHPVLGHLAGHIRFLSCQDQRKVAGKGWFSLDASGEIWLNGKRRAEPEHWLRIGAMAALMLGFELVRPRDPQPLWELTALLSVHDFCRDAKIGRLPDNHDAPLFALPPGGEQALFALLQRDPPSAGLIEWRDLFGGGRPLFNHLDHPPSPNRPAWKALLAEGIAYGAGRAIRIAGGEVVDDNALAKPLSIASKARRQLINTYPLLGALAASFDLEEDIRICQQYDIQVAAIDVGARRIWMNPSAGLSESEALFVFAHELLHAGLNHSSRRRGRDPLLWNAACDFAINAWLVEMGVGTPPPVGGLLDPQFKRWSAEEIYDHLATDIRRARKLATLRGTGLADMVGESSSELFTDAEAYCRRALLQGMERCFNEQRGWLPAGLVEEIRSLSQPPIPWDVQLAEWFDQHFPPLEVRRSYARPSRRQTSTPTIPRPGQIPPPDDIRHARVFGVLLDTSGSMAPKLLGMALGAIASYALARDVFAVRLVCCDAAAHDEGWIAPERLLDRLSVHGRGGTVLQPGLDHFKYAMASGDFPPAGPLLIITDGYCEDRLTVPGEHAYLLPQGNRLPFAPRGKVFEIA</sequence>
<dbReference type="Pfam" id="PF13203">
    <property type="entry name" value="DUF2201_N"/>
    <property type="match status" value="1"/>
</dbReference>
<dbReference type="Proteomes" id="UP001595791">
    <property type="component" value="Unassembled WGS sequence"/>
</dbReference>
<feature type="domain" description="Putative metallopeptidase" evidence="2">
    <location>
        <begin position="213"/>
        <end position="447"/>
    </location>
</feature>
<reference evidence="4" key="1">
    <citation type="journal article" date="2019" name="Int. J. Syst. Evol. Microbiol.">
        <title>The Global Catalogue of Microorganisms (GCM) 10K type strain sequencing project: providing services to taxonomists for standard genome sequencing and annotation.</title>
        <authorList>
            <consortium name="The Broad Institute Genomics Platform"/>
            <consortium name="The Broad Institute Genome Sequencing Center for Infectious Disease"/>
            <person name="Wu L."/>
            <person name="Ma J."/>
        </authorList>
    </citation>
    <scope>NUCLEOTIDE SEQUENCE [LARGE SCALE GENOMIC DNA]</scope>
    <source>
        <strain evidence="4">LMG 29894</strain>
    </source>
</reference>
<evidence type="ECO:0000256" key="1">
    <source>
        <dbReference type="SAM" id="MobiDB-lite"/>
    </source>
</evidence>
<feature type="region of interest" description="Disordered" evidence="1">
    <location>
        <begin position="438"/>
        <end position="459"/>
    </location>
</feature>
<organism evidence="3 4">
    <name type="scientific">Chitinimonas lacunae</name>
    <dbReference type="NCBI Taxonomy" id="1963018"/>
    <lineage>
        <taxon>Bacteria</taxon>
        <taxon>Pseudomonadati</taxon>
        <taxon>Pseudomonadota</taxon>
        <taxon>Betaproteobacteria</taxon>
        <taxon>Neisseriales</taxon>
        <taxon>Chitinibacteraceae</taxon>
        <taxon>Chitinimonas</taxon>
    </lineage>
</organism>
<proteinExistence type="predicted"/>
<keyword evidence="4" id="KW-1185">Reference proteome</keyword>
<dbReference type="PANTHER" id="PTHR38730">
    <property type="entry name" value="SLL7028 PROTEIN"/>
    <property type="match status" value="1"/>
</dbReference>
<protein>
    <recommendedName>
        <fullName evidence="2">Putative metallopeptidase domain-containing protein</fullName>
    </recommendedName>
</protein>
<dbReference type="RefSeq" id="WP_378161107.1">
    <property type="nucleotide sequence ID" value="NZ_JBHSBU010000001.1"/>
</dbReference>
<accession>A0ABV8MMU2</accession>
<dbReference type="PANTHER" id="PTHR38730:SF1">
    <property type="entry name" value="SLL7028 PROTEIN"/>
    <property type="match status" value="1"/>
</dbReference>
<evidence type="ECO:0000313" key="4">
    <source>
        <dbReference type="Proteomes" id="UP001595791"/>
    </source>
</evidence>
<evidence type="ECO:0000313" key="3">
    <source>
        <dbReference type="EMBL" id="MFC4158438.1"/>
    </source>
</evidence>
<dbReference type="EMBL" id="JBHSBU010000001">
    <property type="protein sequence ID" value="MFC4158438.1"/>
    <property type="molecule type" value="Genomic_DNA"/>
</dbReference>
<evidence type="ECO:0000259" key="2">
    <source>
        <dbReference type="Pfam" id="PF13203"/>
    </source>
</evidence>
<dbReference type="InterPro" id="IPR025154">
    <property type="entry name" value="Put_metallopeptidase_dom"/>
</dbReference>
<comment type="caution">
    <text evidence="3">The sequence shown here is derived from an EMBL/GenBank/DDBJ whole genome shotgun (WGS) entry which is preliminary data.</text>
</comment>